<dbReference type="Proteomes" id="UP001605036">
    <property type="component" value="Unassembled WGS sequence"/>
</dbReference>
<evidence type="ECO:0000313" key="1">
    <source>
        <dbReference type="EMBL" id="KAL2652354.1"/>
    </source>
</evidence>
<dbReference type="AlphaFoldDB" id="A0ABD1ZQD6"/>
<keyword evidence="2" id="KW-1185">Reference proteome</keyword>
<dbReference type="InterPro" id="IPR040225">
    <property type="entry name" value="GIL1-like"/>
</dbReference>
<proteinExistence type="predicted"/>
<comment type="caution">
    <text evidence="1">The sequence shown here is derived from an EMBL/GenBank/DDBJ whole genome shotgun (WGS) entry which is preliminary data.</text>
</comment>
<reference evidence="1 2" key="1">
    <citation type="submission" date="2024-09" db="EMBL/GenBank/DDBJ databases">
        <title>Chromosome-scale assembly of Riccia fluitans.</title>
        <authorList>
            <person name="Paukszto L."/>
            <person name="Sawicki J."/>
            <person name="Karawczyk K."/>
            <person name="Piernik-Szablinska J."/>
            <person name="Szczecinska M."/>
            <person name="Mazdziarz M."/>
        </authorList>
    </citation>
    <scope>NUCLEOTIDE SEQUENCE [LARGE SCALE GENOMIC DNA]</scope>
    <source>
        <strain evidence="1">Rf_01</strain>
        <tissue evidence="1">Aerial parts of the thallus</tissue>
    </source>
</reference>
<name>A0ABD1ZQD6_9MARC</name>
<accession>A0ABD1ZQD6</accession>
<evidence type="ECO:0000313" key="2">
    <source>
        <dbReference type="Proteomes" id="UP001605036"/>
    </source>
</evidence>
<dbReference type="EMBL" id="JBHFFA010000001">
    <property type="protein sequence ID" value="KAL2652354.1"/>
    <property type="molecule type" value="Genomic_DNA"/>
</dbReference>
<sequence>MTRHTGRQAAKPKAWKKKTKPKLVRVTYDTSEFRISATNLICYYVSIKITEYFKEEYFKEDGLRRVAGELSEMAASYERLRKDLAAQVKQKNIHRSQFLSIFRKLAIYPDFHKLQRCVIMRVHVNNFLKERIEVNQHHDQNYADWILRHEKDVERIRKQIMSEANWRARSVRDVCIQHGTSAVKTEKFCAYKEEVPARTDGFQPASSTRTVGVRFSVYDGFYSDDSINPMDLVRAVNKVRSLLTSFSRRFWVSVRSRNIQNTEAISPLDSWYSGIHFVRIQHVVSYGVKACINEGLFKNFENEDFGGGLIRTVDPDIRCKLASHRNKALEDERFSAFRLRKLRWLVKKFRLLQASSEVTVVEAEQVLGSLGGPLLLSEFDSVAREIWEVHRVAFSFICPAAILRFERRCVVNTEYMDIIEDFEDEQLVPQVGFTVSPGFGLGNTIIKAEIYPSGDK</sequence>
<protein>
    <submittedName>
        <fullName evidence="1">Uncharacterized protein</fullName>
    </submittedName>
</protein>
<dbReference type="PANTHER" id="PTHR31161">
    <property type="entry name" value="PROTEIN GRAVITROPIC IN THE LIGHT 1"/>
    <property type="match status" value="1"/>
</dbReference>
<organism evidence="1 2">
    <name type="scientific">Riccia fluitans</name>
    <dbReference type="NCBI Taxonomy" id="41844"/>
    <lineage>
        <taxon>Eukaryota</taxon>
        <taxon>Viridiplantae</taxon>
        <taxon>Streptophyta</taxon>
        <taxon>Embryophyta</taxon>
        <taxon>Marchantiophyta</taxon>
        <taxon>Marchantiopsida</taxon>
        <taxon>Marchantiidae</taxon>
        <taxon>Marchantiales</taxon>
        <taxon>Ricciaceae</taxon>
        <taxon>Riccia</taxon>
    </lineage>
</organism>
<gene>
    <name evidence="1" type="ORF">R1flu_020482</name>
</gene>